<dbReference type="SMART" id="SM00448">
    <property type="entry name" value="REC"/>
    <property type="match status" value="1"/>
</dbReference>
<comment type="function">
    <text evidence="2">May play the central regulatory role in sporulation. It may be an element of the effector pathway responsible for the activation of sporulation genes in response to nutritional stress. Spo0A may act in concert with spo0H (a sigma factor) to control the expression of some genes that are critical to the sporulation process.</text>
</comment>
<protein>
    <recommendedName>
        <fullName evidence="1">Stage 0 sporulation protein A homolog</fullName>
    </recommendedName>
</protein>
<dbReference type="PROSITE" id="PS50930">
    <property type="entry name" value="HTH_LYTTR"/>
    <property type="match status" value="1"/>
</dbReference>
<dbReference type="AlphaFoldDB" id="A0A845SWS9"/>
<dbReference type="PROSITE" id="PS50110">
    <property type="entry name" value="RESPONSE_REGULATORY"/>
    <property type="match status" value="1"/>
</dbReference>
<dbReference type="Pfam" id="PF04397">
    <property type="entry name" value="LytTR"/>
    <property type="match status" value="1"/>
</dbReference>
<dbReference type="InterPro" id="IPR007492">
    <property type="entry name" value="LytTR_DNA-bd_dom"/>
</dbReference>
<sequence>MAMIRIAICDDEAPTRAYLASLIRAQDCPCEIVEYVSASDYLTGYQGIDLLFLDIELNATGPDGMALAHRIRESNSTPQPVIIFVTGYERYVFDAFDVGAFQYLLKPVDEEKFAQVFARAIEQIKTGRVQTQFSHALTLQSAGTSRTVSLDSIYYIESSDHKVVLRLKDGEFSCYAKIRDLEAELGDQFCRVHKGYLVNLAYVEGYSKAELMLTNGEKLLISKYKYRDFVKAYLRFLKRGAGL</sequence>
<dbReference type="SUPFAM" id="SSF52172">
    <property type="entry name" value="CheY-like"/>
    <property type="match status" value="1"/>
</dbReference>
<dbReference type="EMBL" id="VIQT01000009">
    <property type="protein sequence ID" value="NDO38752.1"/>
    <property type="molecule type" value="Genomic_DNA"/>
</dbReference>
<evidence type="ECO:0000259" key="4">
    <source>
        <dbReference type="PROSITE" id="PS50110"/>
    </source>
</evidence>
<dbReference type="Gene3D" id="2.40.50.1020">
    <property type="entry name" value="LytTr DNA-binding domain"/>
    <property type="match status" value="1"/>
</dbReference>
<feature type="domain" description="HTH LytTR-type" evidence="5">
    <location>
        <begin position="137"/>
        <end position="235"/>
    </location>
</feature>
<name>A0A845SWS9_9FIRM</name>
<evidence type="ECO:0000256" key="2">
    <source>
        <dbReference type="ARBA" id="ARBA00024867"/>
    </source>
</evidence>
<comment type="caution">
    <text evidence="6">The sequence shown here is derived from an EMBL/GenBank/DDBJ whole genome shotgun (WGS) entry which is preliminary data.</text>
</comment>
<dbReference type="InterPro" id="IPR011006">
    <property type="entry name" value="CheY-like_superfamily"/>
</dbReference>
<evidence type="ECO:0000313" key="7">
    <source>
        <dbReference type="Proteomes" id="UP000462501"/>
    </source>
</evidence>
<dbReference type="InterPro" id="IPR001789">
    <property type="entry name" value="Sig_transdc_resp-reg_receiver"/>
</dbReference>
<dbReference type="PANTHER" id="PTHR37299">
    <property type="entry name" value="TRANSCRIPTIONAL REGULATOR-RELATED"/>
    <property type="match status" value="1"/>
</dbReference>
<gene>
    <name evidence="6" type="ORF">FMM72_05715</name>
</gene>
<dbReference type="PANTHER" id="PTHR37299:SF1">
    <property type="entry name" value="STAGE 0 SPORULATION PROTEIN A HOMOLOG"/>
    <property type="match status" value="1"/>
</dbReference>
<dbReference type="Gene3D" id="3.40.50.2300">
    <property type="match status" value="1"/>
</dbReference>
<feature type="domain" description="Response regulatory" evidence="4">
    <location>
        <begin position="5"/>
        <end position="121"/>
    </location>
</feature>
<dbReference type="GO" id="GO:0003677">
    <property type="term" value="F:DNA binding"/>
    <property type="evidence" value="ECO:0007669"/>
    <property type="project" value="InterPro"/>
</dbReference>
<evidence type="ECO:0000259" key="5">
    <source>
        <dbReference type="PROSITE" id="PS50930"/>
    </source>
</evidence>
<feature type="modified residue" description="4-aspartylphosphate" evidence="3">
    <location>
        <position position="54"/>
    </location>
</feature>
<proteinExistence type="predicted"/>
<accession>A0A845SWS9</accession>
<dbReference type="InterPro" id="IPR046947">
    <property type="entry name" value="LytR-like"/>
</dbReference>
<keyword evidence="3" id="KW-0597">Phosphoprotein</keyword>
<evidence type="ECO:0000256" key="1">
    <source>
        <dbReference type="ARBA" id="ARBA00018672"/>
    </source>
</evidence>
<dbReference type="Proteomes" id="UP000462501">
    <property type="component" value="Unassembled WGS sequence"/>
</dbReference>
<reference evidence="6 7" key="1">
    <citation type="submission" date="2019-06" db="EMBL/GenBank/DDBJ databases">
        <title>Draft genome sequences of 15 bacterial species constituting the stable defined intestinal microbiota of the GM15 gnotobiotic mouse model.</title>
        <authorList>
            <person name="Elie C."/>
            <person name="Mathieu A."/>
            <person name="Saliou A."/>
            <person name="Darnaud M."/>
            <person name="Leulier F."/>
            <person name="Tamellini A."/>
        </authorList>
    </citation>
    <scope>NUCLEOTIDE SEQUENCE [LARGE SCALE GENOMIC DNA]</scope>
    <source>
        <strain evidence="6 7">JM4-15</strain>
    </source>
</reference>
<dbReference type="SMART" id="SM00850">
    <property type="entry name" value="LytTR"/>
    <property type="match status" value="1"/>
</dbReference>
<dbReference type="GO" id="GO:0000156">
    <property type="term" value="F:phosphorelay response regulator activity"/>
    <property type="evidence" value="ECO:0007669"/>
    <property type="project" value="InterPro"/>
</dbReference>
<evidence type="ECO:0000313" key="6">
    <source>
        <dbReference type="EMBL" id="NDO38752.1"/>
    </source>
</evidence>
<evidence type="ECO:0000256" key="3">
    <source>
        <dbReference type="PROSITE-ProRule" id="PRU00169"/>
    </source>
</evidence>
<organism evidence="6 7">
    <name type="scientific">Anaerotruncus colihominis</name>
    <dbReference type="NCBI Taxonomy" id="169435"/>
    <lineage>
        <taxon>Bacteria</taxon>
        <taxon>Bacillati</taxon>
        <taxon>Bacillota</taxon>
        <taxon>Clostridia</taxon>
        <taxon>Eubacteriales</taxon>
        <taxon>Oscillospiraceae</taxon>
        <taxon>Anaerotruncus</taxon>
    </lineage>
</organism>
<dbReference type="Pfam" id="PF00072">
    <property type="entry name" value="Response_reg"/>
    <property type="match status" value="1"/>
</dbReference>